<dbReference type="Proteomes" id="UP000499080">
    <property type="component" value="Unassembled WGS sequence"/>
</dbReference>
<organism evidence="1 2">
    <name type="scientific">Araneus ventricosus</name>
    <name type="common">Orbweaver spider</name>
    <name type="synonym">Epeira ventricosa</name>
    <dbReference type="NCBI Taxonomy" id="182803"/>
    <lineage>
        <taxon>Eukaryota</taxon>
        <taxon>Metazoa</taxon>
        <taxon>Ecdysozoa</taxon>
        <taxon>Arthropoda</taxon>
        <taxon>Chelicerata</taxon>
        <taxon>Arachnida</taxon>
        <taxon>Araneae</taxon>
        <taxon>Araneomorphae</taxon>
        <taxon>Entelegynae</taxon>
        <taxon>Araneoidea</taxon>
        <taxon>Araneidae</taxon>
        <taxon>Araneus</taxon>
    </lineage>
</organism>
<reference evidence="1 2" key="1">
    <citation type="journal article" date="2019" name="Sci. Rep.">
        <title>Orb-weaving spider Araneus ventricosus genome elucidates the spidroin gene catalogue.</title>
        <authorList>
            <person name="Kono N."/>
            <person name="Nakamura H."/>
            <person name="Ohtoshi R."/>
            <person name="Moran D.A.P."/>
            <person name="Shinohara A."/>
            <person name="Yoshida Y."/>
            <person name="Fujiwara M."/>
            <person name="Mori M."/>
            <person name="Tomita M."/>
            <person name="Arakawa K."/>
        </authorList>
    </citation>
    <scope>NUCLEOTIDE SEQUENCE [LARGE SCALE GENOMIC DNA]</scope>
</reference>
<accession>A0A4Y2NC44</accession>
<evidence type="ECO:0000313" key="1">
    <source>
        <dbReference type="EMBL" id="GBN35717.1"/>
    </source>
</evidence>
<protein>
    <submittedName>
        <fullName evidence="1">Uncharacterized protein</fullName>
    </submittedName>
</protein>
<sequence length="400" mass="46001">MSIVDRLDFPPRHLLCSVTHGMGKKLLVANDLGGIILVKSVVADQFDFVAQQKKKSVESSRKGILRTVEILKAVLRFFHFDAEGWWVRILIPLKAHRVCGLGRQICGRWLKVFTRDARYSGAYASCINELPFRLIFQHTDGQTAGPKSFSGPNEQQLTCYEKLPVVDYESIDCSIPDIDRNLLCKDQQYLLNISNAITLGHCPEDLAKRTLVLSSIPDAAVYKFIRSIRKLKRNSWFHLKIIHACVVCHKKRANILLTDQNMSFQAIQTSRYLSDELLQVVDPVIQRNAFFEQTENVLLVMLVNEREYIRKLGYRSILKARQIVQNKKTVRNFVPPKINFQASNYIEIINWNSCVVYPPSMLRDRSEDDIKSLINSDTRPSEKYKSFLVTPRLWRGASNL</sequence>
<proteinExistence type="predicted"/>
<dbReference type="EMBL" id="BGPR01008738">
    <property type="protein sequence ID" value="GBN35717.1"/>
    <property type="molecule type" value="Genomic_DNA"/>
</dbReference>
<keyword evidence="2" id="KW-1185">Reference proteome</keyword>
<gene>
    <name evidence="1" type="ORF">AVEN_139676_2</name>
</gene>
<dbReference type="AlphaFoldDB" id="A0A4Y2NC44"/>
<name>A0A4Y2NC44_ARAVE</name>
<dbReference type="PANTHER" id="PTHR46409:SF1">
    <property type="entry name" value="HTH PSQ-TYPE DOMAIN-CONTAINING PROTEIN"/>
    <property type="match status" value="1"/>
</dbReference>
<dbReference type="PANTHER" id="PTHR46409">
    <property type="entry name" value="HTH PSQ-TYPE DOMAIN-CONTAINING PROTEIN"/>
    <property type="match status" value="1"/>
</dbReference>
<comment type="caution">
    <text evidence="1">The sequence shown here is derived from an EMBL/GenBank/DDBJ whole genome shotgun (WGS) entry which is preliminary data.</text>
</comment>
<dbReference type="OrthoDB" id="8023395at2759"/>
<evidence type="ECO:0000313" key="2">
    <source>
        <dbReference type="Proteomes" id="UP000499080"/>
    </source>
</evidence>